<organism evidence="11 12">
    <name type="scientific">Mesocestoides corti</name>
    <name type="common">Flatworm</name>
    <dbReference type="NCBI Taxonomy" id="53468"/>
    <lineage>
        <taxon>Eukaryota</taxon>
        <taxon>Metazoa</taxon>
        <taxon>Spiralia</taxon>
        <taxon>Lophotrochozoa</taxon>
        <taxon>Platyhelminthes</taxon>
        <taxon>Cestoda</taxon>
        <taxon>Eucestoda</taxon>
        <taxon>Cyclophyllidea</taxon>
        <taxon>Mesocestoididae</taxon>
        <taxon>Mesocestoides</taxon>
    </lineage>
</organism>
<evidence type="ECO:0000259" key="10">
    <source>
        <dbReference type="PROSITE" id="PS50254"/>
    </source>
</evidence>
<feature type="compositionally biased region" description="Low complexity" evidence="9">
    <location>
        <begin position="580"/>
        <end position="599"/>
    </location>
</feature>
<dbReference type="Gene3D" id="2.60.40.10">
    <property type="entry name" value="Immunoglobulins"/>
    <property type="match status" value="2"/>
</dbReference>
<keyword evidence="8" id="KW-0539">Nucleus</keyword>
<dbReference type="OrthoDB" id="5346094at2759"/>
<dbReference type="EMBL" id="UXSR01000394">
    <property type="protein sequence ID" value="VDD76425.1"/>
    <property type="molecule type" value="Genomic_DNA"/>
</dbReference>
<dbReference type="Gene3D" id="2.60.40.340">
    <property type="entry name" value="Rel homology domain (RHD), DNA-binding domain"/>
    <property type="match status" value="1"/>
</dbReference>
<dbReference type="InterPro" id="IPR002909">
    <property type="entry name" value="IPT_dom"/>
</dbReference>
<dbReference type="InterPro" id="IPR014756">
    <property type="entry name" value="Ig_E-set"/>
</dbReference>
<dbReference type="GO" id="GO:0000981">
    <property type="term" value="F:DNA-binding transcription factor activity, RNA polymerase II-specific"/>
    <property type="evidence" value="ECO:0007669"/>
    <property type="project" value="TreeGrafter"/>
</dbReference>
<name>A0A158QTA2_MESCO</name>
<feature type="region of interest" description="Disordered" evidence="9">
    <location>
        <begin position="570"/>
        <end position="626"/>
    </location>
</feature>
<keyword evidence="5" id="KW-0805">Transcription regulation</keyword>
<evidence type="ECO:0000256" key="1">
    <source>
        <dbReference type="ARBA" id="ARBA00004123"/>
    </source>
</evidence>
<dbReference type="PANTHER" id="PTHR12533:SF7">
    <property type="entry name" value="NFAT NUCLEAR FACTOR, ISOFORM B"/>
    <property type="match status" value="1"/>
</dbReference>
<keyword evidence="4" id="KW-0597">Phosphoprotein</keyword>
<feature type="compositionally biased region" description="Pro residues" evidence="9">
    <location>
        <begin position="297"/>
        <end position="306"/>
    </location>
</feature>
<dbReference type="InterPro" id="IPR032397">
    <property type="entry name" value="RHD_dimer"/>
</dbReference>
<protein>
    <recommendedName>
        <fullName evidence="10">RHD domain-containing protein</fullName>
    </recommendedName>
</protein>
<dbReference type="GO" id="GO:0005737">
    <property type="term" value="C:cytoplasm"/>
    <property type="evidence" value="ECO:0007669"/>
    <property type="project" value="UniProtKB-SubCell"/>
</dbReference>
<keyword evidence="12" id="KW-1185">Reference proteome</keyword>
<dbReference type="InterPro" id="IPR013783">
    <property type="entry name" value="Ig-like_fold"/>
</dbReference>
<dbReference type="PANTHER" id="PTHR12533">
    <property type="entry name" value="NFAT"/>
    <property type="match status" value="1"/>
</dbReference>
<dbReference type="SUPFAM" id="SSF49417">
    <property type="entry name" value="p53-like transcription factors"/>
    <property type="match status" value="1"/>
</dbReference>
<dbReference type="STRING" id="53468.A0A158QTA2"/>
<proteinExistence type="predicted"/>
<dbReference type="InterPro" id="IPR008967">
    <property type="entry name" value="p53-like_TF_DNA-bd_sf"/>
</dbReference>
<accession>A0A158QTA2</accession>
<evidence type="ECO:0000256" key="9">
    <source>
        <dbReference type="SAM" id="MobiDB-lite"/>
    </source>
</evidence>
<dbReference type="Proteomes" id="UP000267029">
    <property type="component" value="Unassembled WGS sequence"/>
</dbReference>
<feature type="region of interest" description="Disordered" evidence="9">
    <location>
        <begin position="1"/>
        <end position="80"/>
    </location>
</feature>
<dbReference type="GO" id="GO:0005667">
    <property type="term" value="C:transcription regulator complex"/>
    <property type="evidence" value="ECO:0007669"/>
    <property type="project" value="TreeGrafter"/>
</dbReference>
<evidence type="ECO:0000313" key="11">
    <source>
        <dbReference type="EMBL" id="VDD76425.1"/>
    </source>
</evidence>
<dbReference type="GO" id="GO:0005634">
    <property type="term" value="C:nucleus"/>
    <property type="evidence" value="ECO:0007669"/>
    <property type="project" value="UniProtKB-SubCell"/>
</dbReference>
<dbReference type="SMART" id="SM00429">
    <property type="entry name" value="IPT"/>
    <property type="match status" value="2"/>
</dbReference>
<dbReference type="InterPro" id="IPR037059">
    <property type="entry name" value="RHD_DNA_bind_dom_sf"/>
</dbReference>
<dbReference type="Pfam" id="PF16179">
    <property type="entry name" value="RHD_dimer"/>
    <property type="match status" value="1"/>
</dbReference>
<dbReference type="SUPFAM" id="SSF81296">
    <property type="entry name" value="E set domains"/>
    <property type="match status" value="2"/>
</dbReference>
<feature type="region of interest" description="Disordered" evidence="9">
    <location>
        <begin position="239"/>
        <end position="313"/>
    </location>
</feature>
<dbReference type="InterPro" id="IPR008366">
    <property type="entry name" value="NFAT"/>
</dbReference>
<keyword evidence="6" id="KW-0238">DNA-binding</keyword>
<reference evidence="11 12" key="1">
    <citation type="submission" date="2018-10" db="EMBL/GenBank/DDBJ databases">
        <authorList>
            <consortium name="Pathogen Informatics"/>
        </authorList>
    </citation>
    <scope>NUCLEOTIDE SEQUENCE [LARGE SCALE GENOMIC DNA]</scope>
</reference>
<dbReference type="AlphaFoldDB" id="A0A158QTA2"/>
<sequence>MESASNCRKRTSQARSAYSEEYFPDETSAPDLLRAGEAPPGYCYQPQEPPLETPTSPHLLTRLAQPPPPPQTKPEPTNQKRYQIDASMSRRRNRLMQSQLQQQQQFVSTQRRRSMIRSEMMSPGLVVNGRNATMATQALRSRRISTSVYNSSQQQFQPVRKNVTSVPDNQFTQRQYALRSYGNLQSYGTTRSQQLRQPQTWRSPRLAAAAAAAAATTNSASGQMQNSMINQQDYFYGAASPQGSLTSPTTSPPRASTGAWGQATRQQQQQQLAVLNNPRWRHSQSVSTESAEATAAAPPPPPPPPGAANEQQKLQLSPSLRKANLCAGRNSMGRRMTMASNQAIDNTNLMIKSSLSVPNFDPLLARDSSEAFDFSLSPSADRRHDEFPDSCSRLRSRKTTSRANAYEMESKENGTNMLSLAISAGYLTPEEFMYFNEPFESTWKNVKLTLLQQPELQHRARYLTEGSRGPIKNRNFDGYPTIQLEGWSGPALVQVFVANEASDPHLHMFYQVCLVSTKSNRGCSELVYGFTTVVQAPFTPNSEDRVMSIDSVGLVKLRNSDVERRMASLSEEQQKKLLRASGTPSSSLSTVTSTAPTTGQPQRSRQSPVTLQTPSVQTCEDAARRSIKPKSSSARLVYRVLLLSSVNRVEGVLQVISDPIRCTQIVGGPEISRMSIREAHVRSQPELFIIGKNFVRGTRVIFKQLASPSAANVGSPSDVSREDKIDVVWEKEAGIDANYFYQTHLICKVPEYNGPSCPLMTPLQVHVYIQTPTKIGRPEIFTYLPSIPIYGPPTISRLSLREAPSRGMVDLFILGNNFSNDCRVVFRQVVMATDNSHDDAYTPPRVFEEAKVVWQREAQVEAGLVNKSHLVCRVPPYDGQSLPLLNPLLVQVVIEGSNGTTSPENFYYIQCKYFLCLLYACYDDSP</sequence>
<feature type="compositionally biased region" description="Low complexity" evidence="9">
    <location>
        <begin position="240"/>
        <end position="257"/>
    </location>
</feature>
<dbReference type="PROSITE" id="PS50254">
    <property type="entry name" value="REL_2"/>
    <property type="match status" value="1"/>
</dbReference>
<evidence type="ECO:0000256" key="6">
    <source>
        <dbReference type="ARBA" id="ARBA00023125"/>
    </source>
</evidence>
<evidence type="ECO:0000256" key="3">
    <source>
        <dbReference type="ARBA" id="ARBA00022490"/>
    </source>
</evidence>
<evidence type="ECO:0000256" key="8">
    <source>
        <dbReference type="ARBA" id="ARBA00023242"/>
    </source>
</evidence>
<keyword evidence="3" id="KW-0963">Cytoplasm</keyword>
<comment type="subcellular location">
    <subcellularLocation>
        <location evidence="2">Cytoplasm</location>
    </subcellularLocation>
    <subcellularLocation>
        <location evidence="1">Nucleus</location>
    </subcellularLocation>
</comment>
<dbReference type="Pfam" id="PF00554">
    <property type="entry name" value="RHD_DNA_bind"/>
    <property type="match status" value="1"/>
</dbReference>
<evidence type="ECO:0000256" key="7">
    <source>
        <dbReference type="ARBA" id="ARBA00023163"/>
    </source>
</evidence>
<gene>
    <name evidence="11" type="ORF">MCOS_LOCUS2428</name>
</gene>
<feature type="domain" description="RHD" evidence="10">
    <location>
        <begin position="444"/>
        <end position="667"/>
    </location>
</feature>
<evidence type="ECO:0000313" key="12">
    <source>
        <dbReference type="Proteomes" id="UP000267029"/>
    </source>
</evidence>
<feature type="compositionally biased region" description="Polar residues" evidence="9">
    <location>
        <begin position="600"/>
        <end position="618"/>
    </location>
</feature>
<evidence type="ECO:0000256" key="2">
    <source>
        <dbReference type="ARBA" id="ARBA00004496"/>
    </source>
</evidence>
<dbReference type="InterPro" id="IPR011539">
    <property type="entry name" value="RHD_DNA_bind_dom"/>
</dbReference>
<dbReference type="GO" id="GO:0000978">
    <property type="term" value="F:RNA polymerase II cis-regulatory region sequence-specific DNA binding"/>
    <property type="evidence" value="ECO:0007669"/>
    <property type="project" value="TreeGrafter"/>
</dbReference>
<keyword evidence="7" id="KW-0804">Transcription</keyword>
<evidence type="ECO:0000256" key="5">
    <source>
        <dbReference type="ARBA" id="ARBA00023015"/>
    </source>
</evidence>
<evidence type="ECO:0000256" key="4">
    <source>
        <dbReference type="ARBA" id="ARBA00022553"/>
    </source>
</evidence>